<dbReference type="HOGENOM" id="CLU_058478_1_0_1"/>
<evidence type="ECO:0000313" key="3">
    <source>
        <dbReference type="Proteomes" id="UP000019376"/>
    </source>
</evidence>
<keyword evidence="1" id="KW-0175">Coiled coil</keyword>
<dbReference type="GO" id="GO:0031511">
    <property type="term" value="C:Mis6-Sim4 complex"/>
    <property type="evidence" value="ECO:0007669"/>
    <property type="project" value="InterPro"/>
</dbReference>
<dbReference type="PANTHER" id="PTHR42040">
    <property type="entry name" value="INNER KINETOCHORE SUBUNIT FTA4"/>
    <property type="match status" value="1"/>
</dbReference>
<feature type="coiled-coil region" evidence="1">
    <location>
        <begin position="127"/>
        <end position="154"/>
    </location>
</feature>
<dbReference type="InterPro" id="IPR025207">
    <property type="entry name" value="Sim4_Fta4"/>
</dbReference>
<dbReference type="PhylomeDB" id="S8AI91"/>
<evidence type="ECO:0008006" key="4">
    <source>
        <dbReference type="Google" id="ProtNLM"/>
    </source>
</evidence>
<dbReference type="eggNOG" id="ENOG502S9QD">
    <property type="taxonomic scope" value="Eukaryota"/>
</dbReference>
<dbReference type="OrthoDB" id="21214at2759"/>
<dbReference type="EMBL" id="KB644408">
    <property type="protein sequence ID" value="EPS25443.1"/>
    <property type="molecule type" value="Genomic_DNA"/>
</dbReference>
<gene>
    <name evidence="2" type="ORF">PDE_00376</name>
</gene>
<dbReference type="STRING" id="933388.S8AI91"/>
<dbReference type="Proteomes" id="UP000019376">
    <property type="component" value="Unassembled WGS sequence"/>
</dbReference>
<accession>S8AI91</accession>
<protein>
    <recommendedName>
        <fullName evidence="4">Kinetochore protein fta4</fullName>
    </recommendedName>
</protein>
<dbReference type="AlphaFoldDB" id="S8AI91"/>
<sequence length="237" mass="27191">MDSSRTVSEIKSSFLRTQVRILSETLAPPEDWKNYAGATEEGDLPEKVISDVLHKVNVAAKQHHRIVYSSQAIHHVAQQIASLYWSSINDETQDRVSFLDGVEKTTDLSRHTNITKLPLDIESFGASDDSNSRYQQLREQLQVLDERRLRRQQRLDQLRHLKRLLEPFQDARKDIQPNLVTRDGELVQELEKMRMLAARVGGRLSQQKHKMRPDNASNANYLLPGSTARLEALLDTD</sequence>
<keyword evidence="3" id="KW-1185">Reference proteome</keyword>
<reference evidence="2 3" key="1">
    <citation type="journal article" date="2013" name="PLoS ONE">
        <title>Genomic and secretomic analyses reveal unique features of the lignocellulolytic enzyme system of Penicillium decumbens.</title>
        <authorList>
            <person name="Liu G."/>
            <person name="Zhang L."/>
            <person name="Wei X."/>
            <person name="Zou G."/>
            <person name="Qin Y."/>
            <person name="Ma L."/>
            <person name="Li J."/>
            <person name="Zheng H."/>
            <person name="Wang S."/>
            <person name="Wang C."/>
            <person name="Xun L."/>
            <person name="Zhao G.-P."/>
            <person name="Zhou Z."/>
            <person name="Qu Y."/>
        </authorList>
    </citation>
    <scope>NUCLEOTIDE SEQUENCE [LARGE SCALE GENOMIC DNA]</scope>
    <source>
        <strain evidence="3">114-2 / CGMCC 5302</strain>
    </source>
</reference>
<name>S8AI91_PENO1</name>
<dbReference type="Pfam" id="PF13093">
    <property type="entry name" value="FTA4"/>
    <property type="match status" value="1"/>
</dbReference>
<evidence type="ECO:0000256" key="1">
    <source>
        <dbReference type="SAM" id="Coils"/>
    </source>
</evidence>
<evidence type="ECO:0000313" key="2">
    <source>
        <dbReference type="EMBL" id="EPS25443.1"/>
    </source>
</evidence>
<proteinExistence type="predicted"/>
<organism evidence="2 3">
    <name type="scientific">Penicillium oxalicum (strain 114-2 / CGMCC 5302)</name>
    <name type="common">Penicillium decumbens</name>
    <dbReference type="NCBI Taxonomy" id="933388"/>
    <lineage>
        <taxon>Eukaryota</taxon>
        <taxon>Fungi</taxon>
        <taxon>Dikarya</taxon>
        <taxon>Ascomycota</taxon>
        <taxon>Pezizomycotina</taxon>
        <taxon>Eurotiomycetes</taxon>
        <taxon>Eurotiomycetidae</taxon>
        <taxon>Eurotiales</taxon>
        <taxon>Aspergillaceae</taxon>
        <taxon>Penicillium</taxon>
    </lineage>
</organism>
<dbReference type="PANTHER" id="PTHR42040:SF1">
    <property type="entry name" value="INNER KINETOCHORE SUBUNIT FTA4"/>
    <property type="match status" value="1"/>
</dbReference>